<proteinExistence type="predicted"/>
<dbReference type="STRING" id="1156935.QWE_23584"/>
<accession>K2QPV1</accession>
<evidence type="ECO:0000313" key="2">
    <source>
        <dbReference type="EMBL" id="EKF57012.1"/>
    </source>
</evidence>
<keyword evidence="3" id="KW-1185">Reference proteome</keyword>
<protein>
    <recommendedName>
        <fullName evidence="1">RES domain-containing protein</fullName>
    </recommendedName>
</protein>
<dbReference type="Proteomes" id="UP000007123">
    <property type="component" value="Unassembled WGS sequence"/>
</dbReference>
<dbReference type="InterPro" id="IPR014914">
    <property type="entry name" value="RES_dom"/>
</dbReference>
<evidence type="ECO:0000313" key="3">
    <source>
        <dbReference type="Proteomes" id="UP000007123"/>
    </source>
</evidence>
<comment type="caution">
    <text evidence="2">The sequence shown here is derived from an EMBL/GenBank/DDBJ whole genome shotgun (WGS) entry which is preliminary data.</text>
</comment>
<dbReference type="eggNOG" id="COG5654">
    <property type="taxonomic scope" value="Bacteria"/>
</dbReference>
<reference evidence="2 3" key="1">
    <citation type="journal article" date="2012" name="J. Bacteriol.">
        <title>Draft Genome Sequence of Agrobacterium albertimagni Strain AOL15.</title>
        <authorList>
            <person name="Trimble W.L."/>
            <person name="Phung le T."/>
            <person name="Meyer F."/>
            <person name="Gilbert J.A."/>
            <person name="Silver S."/>
        </authorList>
    </citation>
    <scope>NUCLEOTIDE SEQUENCE [LARGE SCALE GENOMIC DNA]</scope>
    <source>
        <strain evidence="2 3">AOL15</strain>
    </source>
</reference>
<name>K2QPV1_9HYPH</name>
<dbReference type="EMBL" id="ALJF01000024">
    <property type="protein sequence ID" value="EKF57012.1"/>
    <property type="molecule type" value="Genomic_DNA"/>
</dbReference>
<dbReference type="SMART" id="SM00953">
    <property type="entry name" value="RES"/>
    <property type="match status" value="1"/>
</dbReference>
<dbReference type="Pfam" id="PF08808">
    <property type="entry name" value="RES"/>
    <property type="match status" value="1"/>
</dbReference>
<dbReference type="PATRIC" id="fig|1156935.5.peg.4805"/>
<evidence type="ECO:0000259" key="1">
    <source>
        <dbReference type="SMART" id="SM00953"/>
    </source>
</evidence>
<gene>
    <name evidence="2" type="ORF">QWE_23584</name>
</gene>
<feature type="domain" description="RES" evidence="1">
    <location>
        <begin position="13"/>
        <end position="151"/>
    </location>
</feature>
<dbReference type="AlphaFoldDB" id="K2QPV1"/>
<sequence>MYRALNPIYAREPLSGNGAERHGGRFNKKGVPALYTSLSIMTAIRESNQVGSLQPTTIVSYRAEIEQVFDSRNEVALAAYGMDAAALADISWRDQMRSSGTARTQDFARQLVEDGYHALLVQSYAHGSSASDLNLVLWHWGDEASSRLIVVDDENRLA</sequence>
<organism evidence="2 3">
    <name type="scientific">Agrobacterium albertimagni AOL15</name>
    <dbReference type="NCBI Taxonomy" id="1156935"/>
    <lineage>
        <taxon>Bacteria</taxon>
        <taxon>Pseudomonadati</taxon>
        <taxon>Pseudomonadota</taxon>
        <taxon>Alphaproteobacteria</taxon>
        <taxon>Hyphomicrobiales</taxon>
        <taxon>Rhizobiaceae</taxon>
        <taxon>Rhizobium/Agrobacterium group</taxon>
        <taxon>Agrobacterium</taxon>
    </lineage>
</organism>